<dbReference type="PANTHER" id="PTHR30328">
    <property type="entry name" value="TRANSCRIPTIONAL REPRESSOR"/>
    <property type="match status" value="1"/>
</dbReference>
<organism evidence="5 6">
    <name type="scientific">Azoarcus indigens</name>
    <dbReference type="NCBI Taxonomy" id="29545"/>
    <lineage>
        <taxon>Bacteria</taxon>
        <taxon>Pseudomonadati</taxon>
        <taxon>Pseudomonadota</taxon>
        <taxon>Betaproteobacteria</taxon>
        <taxon>Rhodocyclales</taxon>
        <taxon>Zoogloeaceae</taxon>
        <taxon>Azoarcus</taxon>
    </lineage>
</organism>
<dbReference type="OrthoDB" id="2356263at2"/>
<dbReference type="PANTHER" id="PTHR30328:SF54">
    <property type="entry name" value="HTH-TYPE TRANSCRIPTIONAL REPRESSOR SCO4008"/>
    <property type="match status" value="1"/>
</dbReference>
<accession>A0A4R6DML5</accession>
<dbReference type="Pfam" id="PF00440">
    <property type="entry name" value="TetR_N"/>
    <property type="match status" value="1"/>
</dbReference>
<evidence type="ECO:0000256" key="3">
    <source>
        <dbReference type="SAM" id="MobiDB-lite"/>
    </source>
</evidence>
<feature type="domain" description="HTH tetR-type" evidence="4">
    <location>
        <begin position="28"/>
        <end position="88"/>
    </location>
</feature>
<dbReference type="InterPro" id="IPR009057">
    <property type="entry name" value="Homeodomain-like_sf"/>
</dbReference>
<dbReference type="RefSeq" id="WP_133594768.1">
    <property type="nucleotide sequence ID" value="NZ_SNVV01000027.1"/>
</dbReference>
<evidence type="ECO:0000259" key="4">
    <source>
        <dbReference type="PROSITE" id="PS50977"/>
    </source>
</evidence>
<dbReference type="GO" id="GO:0003677">
    <property type="term" value="F:DNA binding"/>
    <property type="evidence" value="ECO:0007669"/>
    <property type="project" value="UniProtKB-UniRule"/>
</dbReference>
<proteinExistence type="predicted"/>
<feature type="region of interest" description="Disordered" evidence="3">
    <location>
        <begin position="1"/>
        <end position="28"/>
    </location>
</feature>
<dbReference type="InterPro" id="IPR041474">
    <property type="entry name" value="NicS_C"/>
</dbReference>
<evidence type="ECO:0000256" key="2">
    <source>
        <dbReference type="PROSITE-ProRule" id="PRU00335"/>
    </source>
</evidence>
<name>A0A4R6DML5_9RHOO</name>
<dbReference type="Pfam" id="PF17938">
    <property type="entry name" value="TetR_C_29"/>
    <property type="match status" value="1"/>
</dbReference>
<dbReference type="PROSITE" id="PS50977">
    <property type="entry name" value="HTH_TETR_2"/>
    <property type="match status" value="1"/>
</dbReference>
<feature type="compositionally biased region" description="Basic and acidic residues" evidence="3">
    <location>
        <begin position="15"/>
        <end position="26"/>
    </location>
</feature>
<reference evidence="5 6" key="1">
    <citation type="submission" date="2019-03" db="EMBL/GenBank/DDBJ databases">
        <title>Genomic Encyclopedia of Type Strains, Phase IV (KMG-IV): sequencing the most valuable type-strain genomes for metagenomic binning, comparative biology and taxonomic classification.</title>
        <authorList>
            <person name="Goeker M."/>
        </authorList>
    </citation>
    <scope>NUCLEOTIDE SEQUENCE [LARGE SCALE GENOMIC DNA]</scope>
    <source>
        <strain evidence="5 6">DSM 12121</strain>
    </source>
</reference>
<dbReference type="InterPro" id="IPR036271">
    <property type="entry name" value="Tet_transcr_reg_TetR-rel_C_sf"/>
</dbReference>
<dbReference type="EMBL" id="SNVV01000027">
    <property type="protein sequence ID" value="TDN46131.1"/>
    <property type="molecule type" value="Genomic_DNA"/>
</dbReference>
<dbReference type="PRINTS" id="PR00455">
    <property type="entry name" value="HTHTETR"/>
</dbReference>
<dbReference type="SUPFAM" id="SSF46689">
    <property type="entry name" value="Homeodomain-like"/>
    <property type="match status" value="1"/>
</dbReference>
<dbReference type="InterPro" id="IPR050109">
    <property type="entry name" value="HTH-type_TetR-like_transc_reg"/>
</dbReference>
<dbReference type="Gene3D" id="1.10.357.10">
    <property type="entry name" value="Tetracycline Repressor, domain 2"/>
    <property type="match status" value="1"/>
</dbReference>
<feature type="compositionally biased region" description="Basic residues" evidence="3">
    <location>
        <begin position="1"/>
        <end position="12"/>
    </location>
</feature>
<dbReference type="SUPFAM" id="SSF48498">
    <property type="entry name" value="Tetracyclin repressor-like, C-terminal domain"/>
    <property type="match status" value="1"/>
</dbReference>
<evidence type="ECO:0000313" key="6">
    <source>
        <dbReference type="Proteomes" id="UP000295129"/>
    </source>
</evidence>
<feature type="DNA-binding region" description="H-T-H motif" evidence="2">
    <location>
        <begin position="51"/>
        <end position="70"/>
    </location>
</feature>
<comment type="caution">
    <text evidence="5">The sequence shown here is derived from an EMBL/GenBank/DDBJ whole genome shotgun (WGS) entry which is preliminary data.</text>
</comment>
<sequence length="244" mass="27563">MSTQKAPRRSTAKKPAAERTGVRERSAQATRDNILKAAIKIFARHGFAGGRVEQISRAARSYDRMIYYYFGSKEQLYVEVLEEVYRRMDVAERALDLDVGRPREALVEVVRFVWNYYRKNPELISLLNNENLLKGKHITKSERAQEYSSPAIAILDRILASGVAQGLFRAELNARDLYIMIASLGYFYLSNRHTLSAFLGEDMEHADALAHWERFITDSVLRVVCEGEVVASSGGIGALETAQV</sequence>
<protein>
    <submittedName>
        <fullName evidence="5">TetR family transcriptional regulator</fullName>
    </submittedName>
</protein>
<dbReference type="AlphaFoldDB" id="A0A4R6DML5"/>
<keyword evidence="1 2" id="KW-0238">DNA-binding</keyword>
<evidence type="ECO:0000313" key="5">
    <source>
        <dbReference type="EMBL" id="TDN46131.1"/>
    </source>
</evidence>
<keyword evidence="6" id="KW-1185">Reference proteome</keyword>
<dbReference type="Proteomes" id="UP000295129">
    <property type="component" value="Unassembled WGS sequence"/>
</dbReference>
<dbReference type="InterPro" id="IPR001647">
    <property type="entry name" value="HTH_TetR"/>
</dbReference>
<gene>
    <name evidence="5" type="ORF">C7389_12760</name>
</gene>
<evidence type="ECO:0000256" key="1">
    <source>
        <dbReference type="ARBA" id="ARBA00023125"/>
    </source>
</evidence>